<proteinExistence type="predicted"/>
<dbReference type="InterPro" id="IPR029060">
    <property type="entry name" value="PIN-like_dom_sf"/>
</dbReference>
<gene>
    <name evidence="1" type="ORF">PFDSM3638_04800</name>
</gene>
<name>A0A5C0XNV6_PYRFU</name>
<dbReference type="GeneID" id="41712767"/>
<dbReference type="Gene3D" id="3.40.50.1010">
    <property type="entry name" value="5'-nuclease"/>
    <property type="match status" value="1"/>
</dbReference>
<dbReference type="AlphaFoldDB" id="A0A5C0XNV6"/>
<reference evidence="1 2" key="1">
    <citation type="submission" date="2017-08" db="EMBL/GenBank/DDBJ databases">
        <title>Resequencing and Reannotation of the genome of Pyrococcus furiosus type strain DSM3638.</title>
        <authorList>
            <person name="Reichelt R.M."/>
            <person name="Bunk B."/>
        </authorList>
    </citation>
    <scope>NUCLEOTIDE SEQUENCE [LARGE SCALE GENOMIC DNA]</scope>
    <source>
        <strain evidence="1 2">DSM 3638</strain>
    </source>
</reference>
<dbReference type="SUPFAM" id="SSF88723">
    <property type="entry name" value="PIN domain-like"/>
    <property type="match status" value="1"/>
</dbReference>
<dbReference type="Proteomes" id="UP000324354">
    <property type="component" value="Chromosome"/>
</dbReference>
<organism evidence="1 2">
    <name type="scientific">Pyrococcus furiosus (strain ATCC 43587 / DSM 3638 / JCM 8422 / Vc1)</name>
    <dbReference type="NCBI Taxonomy" id="186497"/>
    <lineage>
        <taxon>Archaea</taxon>
        <taxon>Methanobacteriati</taxon>
        <taxon>Methanobacteriota</taxon>
        <taxon>Thermococci</taxon>
        <taxon>Thermococcales</taxon>
        <taxon>Thermococcaceae</taxon>
        <taxon>Pyrococcus</taxon>
    </lineage>
</organism>
<protein>
    <recommendedName>
        <fullName evidence="3">PIN domain-containing protein</fullName>
    </recommendedName>
</protein>
<sequence>MKKLVKYSGAKISVVTLFEFLRGVKSERGFKRAMKDLTTLFKVVPVDEFTAILASDLYRRLEKEGTPPGMTGIFS</sequence>
<evidence type="ECO:0000313" key="1">
    <source>
        <dbReference type="EMBL" id="QEK78623.1"/>
    </source>
</evidence>
<dbReference type="RefSeq" id="WP_011012095.1">
    <property type="nucleotide sequence ID" value="NC_003413.1"/>
</dbReference>
<accession>A0A5C0XNV6</accession>
<dbReference type="GeneID" id="13301561"/>
<dbReference type="OrthoDB" id="38049at2157"/>
<evidence type="ECO:0000313" key="2">
    <source>
        <dbReference type="Proteomes" id="UP000324354"/>
    </source>
</evidence>
<dbReference type="EMBL" id="CP023154">
    <property type="protein sequence ID" value="QEK78623.1"/>
    <property type="molecule type" value="Genomic_DNA"/>
</dbReference>
<evidence type="ECO:0008006" key="3">
    <source>
        <dbReference type="Google" id="ProtNLM"/>
    </source>
</evidence>